<keyword evidence="1" id="KW-0175">Coiled coil</keyword>
<feature type="coiled-coil region" evidence="1">
    <location>
        <begin position="1200"/>
        <end position="1241"/>
    </location>
</feature>
<evidence type="ECO:0000313" key="2">
    <source>
        <dbReference type="EMBL" id="CUO58759.1"/>
    </source>
</evidence>
<name>A0A174GD57_9FIRM</name>
<dbReference type="RefSeq" id="WP_008705120.1">
    <property type="nucleotide sequence ID" value="NZ_BTHH01000032.1"/>
</dbReference>
<dbReference type="Gene3D" id="3.40.50.300">
    <property type="entry name" value="P-loop containing nucleotide triphosphate hydrolases"/>
    <property type="match status" value="1"/>
</dbReference>
<dbReference type="EMBL" id="CYZN01000030">
    <property type="protein sequence ID" value="CUO58759.1"/>
    <property type="molecule type" value="Genomic_DNA"/>
</dbReference>
<dbReference type="Proteomes" id="UP000366766">
    <property type="component" value="Unassembled WGS sequence"/>
</dbReference>
<feature type="coiled-coil region" evidence="1">
    <location>
        <begin position="509"/>
        <end position="568"/>
    </location>
</feature>
<dbReference type="EMBL" id="CABHOF010000083">
    <property type="protein sequence ID" value="VUX67209.1"/>
    <property type="molecule type" value="Genomic_DNA"/>
</dbReference>
<accession>A0A174GD57</accession>
<dbReference type="eggNOG" id="COG1196">
    <property type="taxonomic scope" value="Bacteria"/>
</dbReference>
<dbReference type="InterPro" id="IPR027417">
    <property type="entry name" value="P-loop_NTPase"/>
</dbReference>
<evidence type="ECO:0000313" key="4">
    <source>
        <dbReference type="Proteomes" id="UP000095431"/>
    </source>
</evidence>
<feature type="coiled-coil region" evidence="1">
    <location>
        <begin position="957"/>
        <end position="991"/>
    </location>
</feature>
<sequence length="1479" mass="175107">MSKINAVRLINVNYNNNAYRISDETLHFNGKSTLISLQNGGGKSVLVQMLTAPFVHPKYRNTKDRLFESYFTTNKPSFILVEWALDQGAGYVLTGLMVRKSQDMEEDRKENLDIIGIVSEYQSPCIQDIHHLPVVEKGKKEMILKNFNSCRQLFETYKKDRDMKFFYYDLTNYAQSRQYFNKLMEYQINYKEWETIIKKINLKESGLSDLFADCKDEKGLTEKWFLEAIESKLNKDKNRIKEFQSILEKYAGQYKDNRSKIKRRDTIRQFKEEANGIQTQAEEYQNAETEEGKQQNKIAWFIHDVNGLLSQTEKAHDHAKEVLEGLDQKLSRVEYEELSSQVYDYEEEKNLHIGNRDMIDMERENLQVQAEQTEKKLHILQCARQQDSVSEEKGELDLLREKIAVARQQGADLEPERKALGLTLKNIFEERIQDNRQQQENLSENIQKKGKEAQDEANRVEELEEKIRDCFGKKGKLESRIESYTRLENQYNAKYQEELVRNILGTYEAGTLEIRRQMYEQELEKTVRERTENQKKWEDDKELIRRQERSLEDKKEALIHKKTETENQEHTYQLYQNELEIRKNILKYLDMEERHLLDTDRILENSARKLRELEELRRNLEKEEDSLEKEYLSLTSGKVLELPEELEKELDDLGIHTVYGMEWLKKNGYSQKKNQMLVRKNPFLPYALILTRQEIEKLGRNDRNVCTSFPVPIVEREKIEEFQEKYTDKIVNFPGISFYILFNENLLDEEKLQAMIWEKKKELEKLNQAVDQRKKEYAEYFQRQETLKNQSVTKEKWEEIQELLKTLEEEKKSLEKDIRDAAQELDSLKTAHEKLQNLLIKSAAEIDRQKQRLEDFSQLEKDYAFYENNRNELEKCKKDETRFRENQKLAKDRQEKLLEEKMTLEHNLNMLEREKDKLDEKYTRYASYEAGSRESDEVRKQQSQQFGFASMSTEQMEARYEAITSVLSQELKNLEEQERRSAARYQREKEDLDYLQKKYHLKPEQWSGVIYDRKEESHQEGVLEDFRRKIQTKDMQWNDADKKAAVAQSKISELTKRIHSVCGMEKPLPKDEIQGQDFQARKNQLLYEKEEEKKQEEFLSGKLRSYEENLTALSEYNELIPVAAEDHEPVSENLSAEELRNCKGILIRDYNQKMRDTGQKKEELVRTLNKIVRMESFQDDFYRKPLEQMLELSDDAVRVLTQLKTTVQSYDSLMEKLEVDISVVEREKERITELLEDYVREIHSNLGKIDHNSTITIRKRNIKMLKIQLPDWEENAGLYRLRLEDFIDKITMEGVELFEKNENAQEFFGSGITTRNLYDQVVGIGNVQIHLYKIEAQREYPITWKEVSRNSGGEGFLSAFVILSSLLYYMRRDDTDIFADKNEGKVLIMDNPFAQTNASHLLIPLMDMAKKSNTQLICLTGLGGESIYNRFDNIYVLNLIAASLRGGTQYLKAEHKRGKEPDELVTARIEVGDQMELLF</sequence>
<organism evidence="2 4">
    <name type="scientific">Blautia wexlerae</name>
    <dbReference type="NCBI Taxonomy" id="418240"/>
    <lineage>
        <taxon>Bacteria</taxon>
        <taxon>Bacillati</taxon>
        <taxon>Bacillota</taxon>
        <taxon>Clostridia</taxon>
        <taxon>Lachnospirales</taxon>
        <taxon>Lachnospiraceae</taxon>
        <taxon>Blautia</taxon>
    </lineage>
</organism>
<evidence type="ECO:0000313" key="5">
    <source>
        <dbReference type="Proteomes" id="UP000366766"/>
    </source>
</evidence>
<evidence type="ECO:0000256" key="1">
    <source>
        <dbReference type="SAM" id="Coils"/>
    </source>
</evidence>
<protein>
    <submittedName>
        <fullName evidence="2">ATPase involved in DNA repair</fullName>
    </submittedName>
    <submittedName>
        <fullName evidence="3">Chromosome partition protein Smc</fullName>
    </submittedName>
</protein>
<dbReference type="Proteomes" id="UP000095431">
    <property type="component" value="Unassembled WGS sequence"/>
</dbReference>
<feature type="coiled-coil region" evidence="1">
    <location>
        <begin position="749"/>
        <end position="921"/>
    </location>
</feature>
<feature type="coiled-coil region" evidence="1">
    <location>
        <begin position="226"/>
        <end position="329"/>
    </location>
</feature>
<evidence type="ECO:0000313" key="3">
    <source>
        <dbReference type="EMBL" id="VUX67209.1"/>
    </source>
</evidence>
<reference evidence="3 5" key="2">
    <citation type="submission" date="2019-07" db="EMBL/GenBank/DDBJ databases">
        <authorList>
            <person name="Chang H.-W."/>
            <person name="Raman A."/>
            <person name="Venkatesh S."/>
            <person name="Gehrig J."/>
        </authorList>
    </citation>
    <scope>NUCLEOTIDE SEQUENCE [LARGE SCALE GENOMIC DNA]</scope>
    <source>
        <strain evidence="3">Blautia_wexlerae_LFYP_14</strain>
    </source>
</reference>
<gene>
    <name evidence="3" type="primary">smc_4</name>
    <name evidence="3" type="ORF">BWLFYP14_03484</name>
    <name evidence="2" type="ORF">ERS852478_03267</name>
</gene>
<feature type="coiled-coil region" evidence="1">
    <location>
        <begin position="356"/>
        <end position="480"/>
    </location>
</feature>
<reference evidence="2 4" key="1">
    <citation type="submission" date="2015-09" db="EMBL/GenBank/DDBJ databases">
        <authorList>
            <consortium name="Pathogen Informatics"/>
        </authorList>
    </citation>
    <scope>NUCLEOTIDE SEQUENCE [LARGE SCALE GENOMIC DNA]</scope>
    <source>
        <strain evidence="2 4">2789STDY5834863</strain>
    </source>
</reference>
<proteinExistence type="predicted"/>
<feature type="coiled-coil region" evidence="1">
    <location>
        <begin position="599"/>
        <end position="637"/>
    </location>
</feature>
<keyword evidence="5" id="KW-1185">Reference proteome</keyword>